<dbReference type="EMBL" id="QMIF01000004">
    <property type="protein sequence ID" value="TVM34715.1"/>
    <property type="molecule type" value="Genomic_DNA"/>
</dbReference>
<accession>A0A6P1ZLC8</accession>
<dbReference type="SUPFAM" id="SSF143631">
    <property type="entry name" value="ApbE-like"/>
    <property type="match status" value="1"/>
</dbReference>
<evidence type="ECO:0000313" key="1">
    <source>
        <dbReference type="EMBL" id="TVM34715.1"/>
    </source>
</evidence>
<dbReference type="InterPro" id="IPR007183">
    <property type="entry name" value="UPF0280"/>
</dbReference>
<dbReference type="InterPro" id="IPR003374">
    <property type="entry name" value="ApbE-like_sf"/>
</dbReference>
<dbReference type="Gene3D" id="3.10.520.10">
    <property type="entry name" value="ApbE-like domains"/>
    <property type="match status" value="1"/>
</dbReference>
<gene>
    <name evidence="1" type="ORF">DQK91_08980</name>
</gene>
<dbReference type="PIRSF" id="PIRSF006421">
    <property type="entry name" value="UCP006421"/>
    <property type="match status" value="1"/>
</dbReference>
<comment type="caution">
    <text evidence="1">The sequence shown here is derived from an EMBL/GenBank/DDBJ whole genome shotgun (WGS) entry which is preliminary data.</text>
</comment>
<dbReference type="NCBIfam" id="NF003323">
    <property type="entry name" value="PRK04334.1-3"/>
    <property type="match status" value="1"/>
</dbReference>
<name>A0A6P1ZLC8_9BACT</name>
<dbReference type="AlphaFoldDB" id="A0A6P1ZLC8"/>
<sequence length="245" mass="25282">MAPARSYRTSTRPRSGECAFQIVIEETDLHIVAARNLAAEASAAVHELRSRLKAFILCHPEFAASLTPVGVPEASHPVIRAMADAARACGVGPMAAVAGGVAEHVARALAPLSAEVLVENGGDTSMISTKDRTIALLADPGREASLGVRIPADEFPVSLCASSATYGHSLSLGRGDLVVVRSASGVFADAAATALCNELKAEADVESVLEAAQGLARGEGPRLEGVFVQCGQKMGAWGKMELALL</sequence>
<evidence type="ECO:0000313" key="2">
    <source>
        <dbReference type="Proteomes" id="UP000434052"/>
    </source>
</evidence>
<dbReference type="Proteomes" id="UP000434052">
    <property type="component" value="Unassembled WGS sequence"/>
</dbReference>
<proteinExistence type="predicted"/>
<organism evidence="1 2">
    <name type="scientific">Oceanidesulfovibrio marinus</name>
    <dbReference type="NCBI Taxonomy" id="370038"/>
    <lineage>
        <taxon>Bacteria</taxon>
        <taxon>Pseudomonadati</taxon>
        <taxon>Thermodesulfobacteriota</taxon>
        <taxon>Desulfovibrionia</taxon>
        <taxon>Desulfovibrionales</taxon>
        <taxon>Desulfovibrionaceae</taxon>
        <taxon>Oceanidesulfovibrio</taxon>
    </lineage>
</organism>
<reference evidence="1 2" key="1">
    <citation type="submission" date="2018-06" db="EMBL/GenBank/DDBJ databases">
        <title>Complete genome of Desulfovibrio marinus P48SEP.</title>
        <authorList>
            <person name="Crispim J.S."/>
            <person name="Vidigal P.M.P."/>
            <person name="Silva L.C.F."/>
            <person name="Araujo L.C."/>
            <person name="Laguardia C.N."/>
            <person name="Dias R.S."/>
            <person name="Sousa M.P."/>
            <person name="Paula S.O."/>
            <person name="Silva C."/>
        </authorList>
    </citation>
    <scope>NUCLEOTIDE SEQUENCE [LARGE SCALE GENOMIC DNA]</scope>
    <source>
        <strain evidence="1 2">P48SEP</strain>
    </source>
</reference>
<protein>
    <submittedName>
        <fullName evidence="1">UPF0280 family protein</fullName>
    </submittedName>
</protein>
<dbReference type="OrthoDB" id="9787842at2"/>